<dbReference type="Pfam" id="PF05114">
    <property type="entry name" value="MbnB_TglH_ChrH"/>
    <property type="match status" value="1"/>
</dbReference>
<dbReference type="InterPro" id="IPR036237">
    <property type="entry name" value="Xyl_isomerase-like_sf"/>
</dbReference>
<evidence type="ECO:0000313" key="1">
    <source>
        <dbReference type="EMBL" id="WXB00161.1"/>
    </source>
</evidence>
<dbReference type="Gene3D" id="3.20.20.150">
    <property type="entry name" value="Divalent-metal-dependent TIM barrel enzymes"/>
    <property type="match status" value="1"/>
</dbReference>
<sequence length="283" mass="31144">MKVGLGLRWEFIEELLERMPEELDFLEIAPENYIGRGGYHREALARLAGRYPLLAHGLSLSLGGTEPLDATFLRELRAFLDEVRAPFHSDHLCFGSSGGRVLHELLPIPFSRESLVRVADRVRHAADVLGRPVAVENISYYLTLNDDDAMEEPDFLSELCERADCGLLLDVNNAFVNATNFGFDAANWLDRAPLERAVQIHVAGGEWMSIPGDERLLVDTHGADVPDPVLALLARALPRTGPVPIVVERDFTIPPLDALLDEVRKVRAVAERALPGAAGITSA</sequence>
<proteinExistence type="predicted"/>
<dbReference type="PANTHER" id="PTHR42194">
    <property type="entry name" value="UPF0276 PROTEIN HI_1600"/>
    <property type="match status" value="1"/>
</dbReference>
<reference evidence="1 2" key="1">
    <citation type="submission" date="2021-12" db="EMBL/GenBank/DDBJ databases">
        <title>Discovery of the Pendulisporaceae a myxobacterial family with distinct sporulation behavior and unique specialized metabolism.</title>
        <authorList>
            <person name="Garcia R."/>
            <person name="Popoff A."/>
            <person name="Bader C.D."/>
            <person name="Loehr J."/>
            <person name="Walesch S."/>
            <person name="Walt C."/>
            <person name="Boldt J."/>
            <person name="Bunk B."/>
            <person name="Haeckl F.J.F.P.J."/>
            <person name="Gunesch A.P."/>
            <person name="Birkelbach J."/>
            <person name="Nuebel U."/>
            <person name="Pietschmann T."/>
            <person name="Bach T."/>
            <person name="Mueller R."/>
        </authorList>
    </citation>
    <scope>NUCLEOTIDE SEQUENCE [LARGE SCALE GENOMIC DNA]</scope>
    <source>
        <strain evidence="1 2">MSr12523</strain>
    </source>
</reference>
<dbReference type="InterPro" id="IPR007801">
    <property type="entry name" value="MbnB/TglH/ChrH"/>
</dbReference>
<name>A0ABZ2KSY2_9BACT</name>
<dbReference type="EMBL" id="CP089982">
    <property type="protein sequence ID" value="WXB00161.1"/>
    <property type="molecule type" value="Genomic_DNA"/>
</dbReference>
<dbReference type="NCBIfam" id="NF003818">
    <property type="entry name" value="PRK05409.1"/>
    <property type="match status" value="1"/>
</dbReference>
<dbReference type="PANTHER" id="PTHR42194:SF1">
    <property type="entry name" value="UPF0276 PROTEIN HI_1600"/>
    <property type="match status" value="1"/>
</dbReference>
<dbReference type="SUPFAM" id="SSF51658">
    <property type="entry name" value="Xylose isomerase-like"/>
    <property type="match status" value="1"/>
</dbReference>
<accession>A0ABZ2KSY2</accession>
<gene>
    <name evidence="1" type="ORF">LZC95_25515</name>
</gene>
<dbReference type="Proteomes" id="UP001379533">
    <property type="component" value="Chromosome"/>
</dbReference>
<evidence type="ECO:0000313" key="2">
    <source>
        <dbReference type="Proteomes" id="UP001379533"/>
    </source>
</evidence>
<organism evidence="1 2">
    <name type="scientific">Pendulispora brunnea</name>
    <dbReference type="NCBI Taxonomy" id="2905690"/>
    <lineage>
        <taxon>Bacteria</taxon>
        <taxon>Pseudomonadati</taxon>
        <taxon>Myxococcota</taxon>
        <taxon>Myxococcia</taxon>
        <taxon>Myxococcales</taxon>
        <taxon>Sorangiineae</taxon>
        <taxon>Pendulisporaceae</taxon>
        <taxon>Pendulispora</taxon>
    </lineage>
</organism>
<dbReference type="RefSeq" id="WP_394850803.1">
    <property type="nucleotide sequence ID" value="NZ_CP089982.1"/>
</dbReference>
<keyword evidence="2" id="KW-1185">Reference proteome</keyword>
<protein>
    <submittedName>
        <fullName evidence="1">DUF692 domain-containing protein</fullName>
    </submittedName>
</protein>